<gene>
    <name evidence="5" type="primary">adaA_1</name>
    <name evidence="5" type="ORF">CLORY_02450</name>
</gene>
<evidence type="ECO:0000259" key="4">
    <source>
        <dbReference type="PROSITE" id="PS01124"/>
    </source>
</evidence>
<dbReference type="InterPro" id="IPR020449">
    <property type="entry name" value="Tscrpt_reg_AraC-type_HTH"/>
</dbReference>
<evidence type="ECO:0000256" key="1">
    <source>
        <dbReference type="ARBA" id="ARBA00023015"/>
    </source>
</evidence>
<dbReference type="SUPFAM" id="SSF46689">
    <property type="entry name" value="Homeodomain-like"/>
    <property type="match status" value="2"/>
</dbReference>
<feature type="domain" description="HTH araC/xylS-type" evidence="4">
    <location>
        <begin position="188"/>
        <end position="286"/>
    </location>
</feature>
<dbReference type="EC" id="2.1.1.-" evidence="5"/>
<dbReference type="GO" id="GO:0003700">
    <property type="term" value="F:DNA-binding transcription factor activity"/>
    <property type="evidence" value="ECO:0007669"/>
    <property type="project" value="InterPro"/>
</dbReference>
<evidence type="ECO:0000256" key="3">
    <source>
        <dbReference type="ARBA" id="ARBA00023163"/>
    </source>
</evidence>
<dbReference type="GO" id="GO:0043565">
    <property type="term" value="F:sequence-specific DNA binding"/>
    <property type="evidence" value="ECO:0007669"/>
    <property type="project" value="InterPro"/>
</dbReference>
<dbReference type="PROSITE" id="PS00041">
    <property type="entry name" value="HTH_ARAC_FAMILY_1"/>
    <property type="match status" value="1"/>
</dbReference>
<dbReference type="Gene3D" id="1.10.10.60">
    <property type="entry name" value="Homeodomain-like"/>
    <property type="match status" value="2"/>
</dbReference>
<dbReference type="InterPro" id="IPR018062">
    <property type="entry name" value="HTH_AraC-typ_CS"/>
</dbReference>
<keyword evidence="6" id="KW-1185">Reference proteome</keyword>
<dbReference type="InterPro" id="IPR009057">
    <property type="entry name" value="Homeodomain-like_sf"/>
</dbReference>
<dbReference type="PANTHER" id="PTHR43280:SF28">
    <property type="entry name" value="HTH-TYPE TRANSCRIPTIONAL ACTIVATOR RHAS"/>
    <property type="match status" value="1"/>
</dbReference>
<keyword evidence="3" id="KW-0804">Transcription</keyword>
<evidence type="ECO:0000256" key="2">
    <source>
        <dbReference type="ARBA" id="ARBA00023125"/>
    </source>
</evidence>
<dbReference type="OrthoDB" id="9791615at2"/>
<organism evidence="5 6">
    <name type="scientific">Clostridium oryzae</name>
    <dbReference type="NCBI Taxonomy" id="1450648"/>
    <lineage>
        <taxon>Bacteria</taxon>
        <taxon>Bacillati</taxon>
        <taxon>Bacillota</taxon>
        <taxon>Clostridia</taxon>
        <taxon>Eubacteriales</taxon>
        <taxon>Clostridiaceae</taxon>
        <taxon>Clostridium</taxon>
    </lineage>
</organism>
<dbReference type="InterPro" id="IPR014710">
    <property type="entry name" value="RmlC-like_jellyroll"/>
</dbReference>
<dbReference type="GO" id="GO:0032259">
    <property type="term" value="P:methylation"/>
    <property type="evidence" value="ECO:0007669"/>
    <property type="project" value="UniProtKB-KW"/>
</dbReference>
<dbReference type="GO" id="GO:0008168">
    <property type="term" value="F:methyltransferase activity"/>
    <property type="evidence" value="ECO:0007669"/>
    <property type="project" value="UniProtKB-KW"/>
</dbReference>
<evidence type="ECO:0000313" key="6">
    <source>
        <dbReference type="Proteomes" id="UP000190080"/>
    </source>
</evidence>
<proteinExistence type="predicted"/>
<dbReference type="EMBL" id="MZGV01000001">
    <property type="protein sequence ID" value="OPJ65245.1"/>
    <property type="molecule type" value="Genomic_DNA"/>
</dbReference>
<dbReference type="PROSITE" id="PS01124">
    <property type="entry name" value="HTH_ARAC_FAMILY_2"/>
    <property type="match status" value="1"/>
</dbReference>
<dbReference type="AlphaFoldDB" id="A0A1V4IZQ3"/>
<dbReference type="Gene3D" id="2.60.120.10">
    <property type="entry name" value="Jelly Rolls"/>
    <property type="match status" value="1"/>
</dbReference>
<protein>
    <submittedName>
        <fullName evidence="5">Bifunctional transcriptional activator/DNA repair enzyme AdaA</fullName>
        <ecNumber evidence="5">2.1.1.-</ecNumber>
    </submittedName>
</protein>
<dbReference type="Pfam" id="PF02311">
    <property type="entry name" value="AraC_binding"/>
    <property type="match status" value="1"/>
</dbReference>
<reference evidence="5 6" key="1">
    <citation type="submission" date="2017-03" db="EMBL/GenBank/DDBJ databases">
        <title>Genome sequence of Clostridium oryzae DSM 28571.</title>
        <authorList>
            <person name="Poehlein A."/>
            <person name="Daniel R."/>
        </authorList>
    </citation>
    <scope>NUCLEOTIDE SEQUENCE [LARGE SCALE GENOMIC DNA]</scope>
    <source>
        <strain evidence="5 6">DSM 28571</strain>
    </source>
</reference>
<dbReference type="InterPro" id="IPR018060">
    <property type="entry name" value="HTH_AraC"/>
</dbReference>
<dbReference type="PRINTS" id="PR00032">
    <property type="entry name" value="HTHARAC"/>
</dbReference>
<keyword evidence="1" id="KW-0805">Transcription regulation</keyword>
<keyword evidence="5" id="KW-0808">Transferase</keyword>
<keyword evidence="2" id="KW-0238">DNA-binding</keyword>
<dbReference type="InterPro" id="IPR003313">
    <property type="entry name" value="AraC-bd"/>
</dbReference>
<dbReference type="InterPro" id="IPR037923">
    <property type="entry name" value="HTH-like"/>
</dbReference>
<evidence type="ECO:0000313" key="5">
    <source>
        <dbReference type="EMBL" id="OPJ65245.1"/>
    </source>
</evidence>
<dbReference type="SUPFAM" id="SSF51215">
    <property type="entry name" value="Regulatory protein AraC"/>
    <property type="match status" value="1"/>
</dbReference>
<dbReference type="PANTHER" id="PTHR43280">
    <property type="entry name" value="ARAC-FAMILY TRANSCRIPTIONAL REGULATOR"/>
    <property type="match status" value="1"/>
</dbReference>
<dbReference type="Pfam" id="PF12833">
    <property type="entry name" value="HTH_18"/>
    <property type="match status" value="1"/>
</dbReference>
<keyword evidence="5" id="KW-0489">Methyltransferase</keyword>
<sequence>MEDKSTYFSRKMPDEDLSIDIFLKNDIKHGQNFKMHWHEHLQIYYFIEGRAILECGKNRFQVSPGNIALANSNELHYVESLSDDLAFYMIRIAPSFLFSNQVDLLQTKYLAPLALNRIAFRNMIESDVQILDCITRILQEYSTKETGYELAIKAASYQLIVLLLRGYVSKILTENELAERTRNLKRFEEVFQIIEKNYAEKISLRQLADSVNISTYHFCRTFKQLTGKTTTDYINGVRLEKAAYFLEQTNLNITEIAIKCGFDSVNYFSRLFRKYYNTSATKFRDAHTGKFY</sequence>
<comment type="caution">
    <text evidence="5">The sequence shown here is derived from an EMBL/GenBank/DDBJ whole genome shotgun (WGS) entry which is preliminary data.</text>
</comment>
<dbReference type="RefSeq" id="WP_079421743.1">
    <property type="nucleotide sequence ID" value="NZ_MZGV01000001.1"/>
</dbReference>
<name>A0A1V4IZQ3_9CLOT</name>
<accession>A0A1V4IZQ3</accession>
<dbReference type="Proteomes" id="UP000190080">
    <property type="component" value="Unassembled WGS sequence"/>
</dbReference>
<dbReference type="STRING" id="1450648.CLORY_02450"/>
<dbReference type="SMART" id="SM00342">
    <property type="entry name" value="HTH_ARAC"/>
    <property type="match status" value="1"/>
</dbReference>